<proteinExistence type="predicted"/>
<organism evidence="1 2">
    <name type="scientific">Rhizobium viscosum</name>
    <name type="common">Arthrobacter viscosus</name>
    <dbReference type="NCBI Taxonomy" id="1673"/>
    <lineage>
        <taxon>Bacteria</taxon>
        <taxon>Pseudomonadati</taxon>
        <taxon>Pseudomonadota</taxon>
        <taxon>Alphaproteobacteria</taxon>
        <taxon>Hyphomicrobiales</taxon>
        <taxon>Rhizobiaceae</taxon>
        <taxon>Rhizobium/Agrobacterium group</taxon>
        <taxon>Rhizobium</taxon>
    </lineage>
</organism>
<accession>A0ABR9IYT2</accession>
<dbReference type="PANTHER" id="PTHR43845:SF1">
    <property type="entry name" value="BLR5969 PROTEIN"/>
    <property type="match status" value="1"/>
</dbReference>
<dbReference type="RefSeq" id="WP_192731860.1">
    <property type="nucleotide sequence ID" value="NZ_BAAAVL010000002.1"/>
</dbReference>
<gene>
    <name evidence="1" type="ORF">H4W29_005468</name>
</gene>
<sequence length="412" mass="45522">MLLVTEDATIATSAIGDAAKRFNYSLPSENSTTNGASALSGMISQLPISTKESLIAFRNENANTYLSEALLFAETSGTTGAPLQIPRTRTDLINGVRNYIEAYGTVVRSGEDRVAFIHPSILSPLRDLTVRALQDLSVGVMTLFPIPGLCGYERIHHILSQNRVTTLLTSPSIVYQILFNFDRLGLKLPGSVNQILVTGEYFSEASATNIKRLIDRECRIAPIIYGANEIGMMMYAERDFSYRAIARDFVFECMPLEVETDYVDSVAPGSKIGELLVTGLTPTIMPIVRYATRDVFNFIPGADGSWTFRHLGRKDDFPIKLVKRNKIDDLLYSLETPIFHYILQYAPSEATASIELLLPASDLPNRFQEETADKIADIIGTDTRVTVDTENYDGGFVQGQCVSKVSRFNLAA</sequence>
<dbReference type="PANTHER" id="PTHR43845">
    <property type="entry name" value="BLR5969 PROTEIN"/>
    <property type="match status" value="1"/>
</dbReference>
<dbReference type="GO" id="GO:0047475">
    <property type="term" value="F:phenylacetate-CoA ligase activity"/>
    <property type="evidence" value="ECO:0007669"/>
    <property type="project" value="UniProtKB-EC"/>
</dbReference>
<dbReference type="Gene3D" id="3.40.50.12780">
    <property type="entry name" value="N-terminal domain of ligase-like"/>
    <property type="match status" value="1"/>
</dbReference>
<dbReference type="EMBL" id="JADBEC010000002">
    <property type="protein sequence ID" value="MBE1508223.1"/>
    <property type="molecule type" value="Genomic_DNA"/>
</dbReference>
<evidence type="ECO:0000313" key="2">
    <source>
        <dbReference type="Proteomes" id="UP000620262"/>
    </source>
</evidence>
<dbReference type="Proteomes" id="UP000620262">
    <property type="component" value="Unassembled WGS sequence"/>
</dbReference>
<protein>
    <submittedName>
        <fullName evidence="1">Phenylacetate-CoA ligase</fullName>
        <ecNumber evidence="1">6.2.1.30</ecNumber>
    </submittedName>
</protein>
<dbReference type="SUPFAM" id="SSF56801">
    <property type="entry name" value="Acetyl-CoA synthetase-like"/>
    <property type="match status" value="1"/>
</dbReference>
<dbReference type="InterPro" id="IPR042099">
    <property type="entry name" value="ANL_N_sf"/>
</dbReference>
<reference evidence="1 2" key="1">
    <citation type="submission" date="2020-10" db="EMBL/GenBank/DDBJ databases">
        <title>Sequencing the genomes of 1000 actinobacteria strains.</title>
        <authorList>
            <person name="Klenk H.-P."/>
        </authorList>
    </citation>
    <scope>NUCLEOTIDE SEQUENCE [LARGE SCALE GENOMIC DNA]</scope>
    <source>
        <strain evidence="1 2">DSM 7307</strain>
    </source>
</reference>
<evidence type="ECO:0000313" key="1">
    <source>
        <dbReference type="EMBL" id="MBE1508223.1"/>
    </source>
</evidence>
<comment type="caution">
    <text evidence="1">The sequence shown here is derived from an EMBL/GenBank/DDBJ whole genome shotgun (WGS) entry which is preliminary data.</text>
</comment>
<dbReference type="EC" id="6.2.1.30" evidence="1"/>
<keyword evidence="2" id="KW-1185">Reference proteome</keyword>
<name>A0ABR9IYT2_RHIVS</name>
<keyword evidence="1" id="KW-0436">Ligase</keyword>